<dbReference type="AlphaFoldDB" id="A0A0E9W5E6"/>
<proteinExistence type="predicted"/>
<accession>A0A0E9W5E6</accession>
<name>A0A0E9W5E6_ANGAN</name>
<reference evidence="1" key="1">
    <citation type="submission" date="2014-11" db="EMBL/GenBank/DDBJ databases">
        <authorList>
            <person name="Amaro Gonzalez C."/>
        </authorList>
    </citation>
    <scope>NUCLEOTIDE SEQUENCE</scope>
</reference>
<sequence>MCSHRAHRAFSTVHVVSCLQVLRHNKHLAIVQKKKLFGNPNTLPRNEKKILSTTVRWLYNPSK</sequence>
<evidence type="ECO:0000313" key="1">
    <source>
        <dbReference type="EMBL" id="JAH85587.1"/>
    </source>
</evidence>
<reference evidence="1" key="2">
    <citation type="journal article" date="2015" name="Fish Shellfish Immunol.">
        <title>Early steps in the European eel (Anguilla anguilla)-Vibrio vulnificus interaction in the gills: Role of the RtxA13 toxin.</title>
        <authorList>
            <person name="Callol A."/>
            <person name="Pajuelo D."/>
            <person name="Ebbesson L."/>
            <person name="Teles M."/>
            <person name="MacKenzie S."/>
            <person name="Amaro C."/>
        </authorList>
    </citation>
    <scope>NUCLEOTIDE SEQUENCE</scope>
</reference>
<dbReference type="EMBL" id="GBXM01022990">
    <property type="protein sequence ID" value="JAH85587.1"/>
    <property type="molecule type" value="Transcribed_RNA"/>
</dbReference>
<organism evidence="1">
    <name type="scientific">Anguilla anguilla</name>
    <name type="common">European freshwater eel</name>
    <name type="synonym">Muraena anguilla</name>
    <dbReference type="NCBI Taxonomy" id="7936"/>
    <lineage>
        <taxon>Eukaryota</taxon>
        <taxon>Metazoa</taxon>
        <taxon>Chordata</taxon>
        <taxon>Craniata</taxon>
        <taxon>Vertebrata</taxon>
        <taxon>Euteleostomi</taxon>
        <taxon>Actinopterygii</taxon>
        <taxon>Neopterygii</taxon>
        <taxon>Teleostei</taxon>
        <taxon>Anguilliformes</taxon>
        <taxon>Anguillidae</taxon>
        <taxon>Anguilla</taxon>
    </lineage>
</organism>
<protein>
    <submittedName>
        <fullName evidence="1">Uncharacterized protein</fullName>
    </submittedName>
</protein>